<keyword evidence="1" id="KW-0472">Membrane</keyword>
<keyword evidence="1" id="KW-0812">Transmembrane</keyword>
<gene>
    <name evidence="2" type="ORF">GCM10009097_03720</name>
</gene>
<comment type="caution">
    <text evidence="2">The sequence shown here is derived from an EMBL/GenBank/DDBJ whole genome shotgun (WGS) entry which is preliminary data.</text>
</comment>
<name>A0ABN1B8C0_9BURK</name>
<keyword evidence="1" id="KW-1133">Transmembrane helix</keyword>
<keyword evidence="3" id="KW-1185">Reference proteome</keyword>
<dbReference type="Proteomes" id="UP001501706">
    <property type="component" value="Unassembled WGS sequence"/>
</dbReference>
<protein>
    <submittedName>
        <fullName evidence="2">Uncharacterized protein</fullName>
    </submittedName>
</protein>
<feature type="transmembrane region" description="Helical" evidence="1">
    <location>
        <begin position="95"/>
        <end position="115"/>
    </location>
</feature>
<feature type="transmembrane region" description="Helical" evidence="1">
    <location>
        <begin position="70"/>
        <end position="88"/>
    </location>
</feature>
<accession>A0ABN1B8C0</accession>
<organism evidence="2 3">
    <name type="scientific">Pigmentiphaga daeguensis</name>
    <dbReference type="NCBI Taxonomy" id="414049"/>
    <lineage>
        <taxon>Bacteria</taxon>
        <taxon>Pseudomonadati</taxon>
        <taxon>Pseudomonadota</taxon>
        <taxon>Betaproteobacteria</taxon>
        <taxon>Burkholderiales</taxon>
        <taxon>Alcaligenaceae</taxon>
        <taxon>Pigmentiphaga</taxon>
    </lineage>
</organism>
<evidence type="ECO:0000313" key="3">
    <source>
        <dbReference type="Proteomes" id="UP001501706"/>
    </source>
</evidence>
<reference evidence="2 3" key="1">
    <citation type="journal article" date="2019" name="Int. J. Syst. Evol. Microbiol.">
        <title>The Global Catalogue of Microorganisms (GCM) 10K type strain sequencing project: providing services to taxonomists for standard genome sequencing and annotation.</title>
        <authorList>
            <consortium name="The Broad Institute Genomics Platform"/>
            <consortium name="The Broad Institute Genome Sequencing Center for Infectious Disease"/>
            <person name="Wu L."/>
            <person name="Ma J."/>
        </authorList>
    </citation>
    <scope>NUCLEOTIDE SEQUENCE [LARGE SCALE GENOMIC DNA]</scope>
    <source>
        <strain evidence="2 3">JCM 14330</strain>
    </source>
</reference>
<evidence type="ECO:0000256" key="1">
    <source>
        <dbReference type="SAM" id="Phobius"/>
    </source>
</evidence>
<proteinExistence type="predicted"/>
<sequence length="121" mass="12621">MAARRMGHNGRVPTTSPHMKSESTFEWLGAMLGEAIRTIVAALKTVFGGFGEAVGAFSSGLAEALGMSPTLFNFALLVLGLLLLYAGIRSLLNRSVLGAIFWFLLAVLLLGGLIGEAGTPA</sequence>
<dbReference type="EMBL" id="BAAAEN010000001">
    <property type="protein sequence ID" value="GAA0491340.1"/>
    <property type="molecule type" value="Genomic_DNA"/>
</dbReference>
<evidence type="ECO:0000313" key="2">
    <source>
        <dbReference type="EMBL" id="GAA0491340.1"/>
    </source>
</evidence>